<dbReference type="AlphaFoldDB" id="A0A2A9FDN0"/>
<dbReference type="Gene3D" id="1.10.10.10">
    <property type="entry name" value="Winged helix-like DNA-binding domain superfamily/Winged helix DNA-binding domain"/>
    <property type="match status" value="1"/>
</dbReference>
<evidence type="ECO:0000256" key="2">
    <source>
        <dbReference type="ARBA" id="ARBA00023125"/>
    </source>
</evidence>
<dbReference type="Proteomes" id="UP000243542">
    <property type="component" value="Unassembled WGS sequence"/>
</dbReference>
<keyword evidence="3" id="KW-0804">Transcription</keyword>
<dbReference type="SUPFAM" id="SSF46785">
    <property type="entry name" value="Winged helix' DNA-binding domain"/>
    <property type="match status" value="1"/>
</dbReference>
<dbReference type="EMBL" id="PDJK01000002">
    <property type="protein sequence ID" value="PFG48672.1"/>
    <property type="molecule type" value="Genomic_DNA"/>
</dbReference>
<name>A0A2A9FDN0_9PSEU</name>
<dbReference type="PANTHER" id="PTHR44846">
    <property type="entry name" value="MANNOSYL-D-GLYCERATE TRANSPORT/METABOLISM SYSTEM REPRESSOR MNGR-RELATED"/>
    <property type="match status" value="1"/>
</dbReference>
<dbReference type="PROSITE" id="PS50949">
    <property type="entry name" value="HTH_GNTR"/>
    <property type="match status" value="1"/>
</dbReference>
<dbReference type="InterPro" id="IPR036388">
    <property type="entry name" value="WH-like_DNA-bd_sf"/>
</dbReference>
<evidence type="ECO:0000313" key="6">
    <source>
        <dbReference type="Proteomes" id="UP000243542"/>
    </source>
</evidence>
<gene>
    <name evidence="5" type="ORF">ATK36_3774</name>
</gene>
<proteinExistence type="predicted"/>
<dbReference type="Pfam" id="PF00392">
    <property type="entry name" value="GntR"/>
    <property type="match status" value="1"/>
</dbReference>
<reference evidence="5 6" key="1">
    <citation type="submission" date="2017-10" db="EMBL/GenBank/DDBJ databases">
        <title>Sequencing the genomes of 1000 actinobacteria strains.</title>
        <authorList>
            <person name="Klenk H.-P."/>
        </authorList>
    </citation>
    <scope>NUCLEOTIDE SEQUENCE [LARGE SCALE GENOMIC DNA]</scope>
    <source>
        <strain evidence="5 6">DSM 46092</strain>
    </source>
</reference>
<protein>
    <submittedName>
        <fullName evidence="5">Regulatory GntR family protein</fullName>
    </submittedName>
</protein>
<dbReference type="CDD" id="cd07377">
    <property type="entry name" value="WHTH_GntR"/>
    <property type="match status" value="1"/>
</dbReference>
<dbReference type="GO" id="GO:0003700">
    <property type="term" value="F:DNA-binding transcription factor activity"/>
    <property type="evidence" value="ECO:0007669"/>
    <property type="project" value="InterPro"/>
</dbReference>
<organism evidence="5 6">
    <name type="scientific">Amycolatopsis sulphurea</name>
    <dbReference type="NCBI Taxonomy" id="76022"/>
    <lineage>
        <taxon>Bacteria</taxon>
        <taxon>Bacillati</taxon>
        <taxon>Actinomycetota</taxon>
        <taxon>Actinomycetes</taxon>
        <taxon>Pseudonocardiales</taxon>
        <taxon>Pseudonocardiaceae</taxon>
        <taxon>Amycolatopsis</taxon>
    </lineage>
</organism>
<evidence type="ECO:0000256" key="3">
    <source>
        <dbReference type="ARBA" id="ARBA00023163"/>
    </source>
</evidence>
<evidence type="ECO:0000313" key="5">
    <source>
        <dbReference type="EMBL" id="PFG48672.1"/>
    </source>
</evidence>
<dbReference type="GO" id="GO:0045892">
    <property type="term" value="P:negative regulation of DNA-templated transcription"/>
    <property type="evidence" value="ECO:0007669"/>
    <property type="project" value="TreeGrafter"/>
</dbReference>
<dbReference type="SMART" id="SM00345">
    <property type="entry name" value="HTH_GNTR"/>
    <property type="match status" value="1"/>
</dbReference>
<keyword evidence="2" id="KW-0238">DNA-binding</keyword>
<sequence length="116" mass="12407">MDKLDPADSRAPYLQVAGRLREALRAETYRQGDKLPPHQAIADEFGVSVGTVKRAYTLLQDEQLIVTRQGQGTFVRASGAAVPPAEASPGGALNGVDLADLERRLTAVERKLGLAP</sequence>
<dbReference type="InterPro" id="IPR000524">
    <property type="entry name" value="Tscrpt_reg_HTH_GntR"/>
</dbReference>
<dbReference type="GO" id="GO:0003677">
    <property type="term" value="F:DNA binding"/>
    <property type="evidence" value="ECO:0007669"/>
    <property type="project" value="UniProtKB-KW"/>
</dbReference>
<dbReference type="InterPro" id="IPR050679">
    <property type="entry name" value="Bact_HTH_transcr_reg"/>
</dbReference>
<dbReference type="PANTHER" id="PTHR44846:SF17">
    <property type="entry name" value="GNTR-FAMILY TRANSCRIPTIONAL REGULATOR"/>
    <property type="match status" value="1"/>
</dbReference>
<keyword evidence="6" id="KW-1185">Reference proteome</keyword>
<dbReference type="RefSeq" id="WP_098512713.1">
    <property type="nucleotide sequence ID" value="NZ_JBIAKZ010000009.1"/>
</dbReference>
<comment type="caution">
    <text evidence="5">The sequence shown here is derived from an EMBL/GenBank/DDBJ whole genome shotgun (WGS) entry which is preliminary data.</text>
</comment>
<evidence type="ECO:0000259" key="4">
    <source>
        <dbReference type="PROSITE" id="PS50949"/>
    </source>
</evidence>
<dbReference type="InterPro" id="IPR036390">
    <property type="entry name" value="WH_DNA-bd_sf"/>
</dbReference>
<evidence type="ECO:0000256" key="1">
    <source>
        <dbReference type="ARBA" id="ARBA00023015"/>
    </source>
</evidence>
<keyword evidence="1" id="KW-0805">Transcription regulation</keyword>
<feature type="domain" description="HTH gntR-type" evidence="4">
    <location>
        <begin position="10"/>
        <end position="78"/>
    </location>
</feature>
<accession>A0A2A9FDN0</accession>